<evidence type="ECO:0000313" key="2">
    <source>
        <dbReference type="Proteomes" id="UP000002730"/>
    </source>
</evidence>
<dbReference type="Proteomes" id="UP000002730">
    <property type="component" value="Chromosome"/>
</dbReference>
<dbReference type="KEGG" id="ccb:Clocel_3141"/>
<dbReference type="AlphaFoldDB" id="D9SU74"/>
<evidence type="ECO:0008006" key="3">
    <source>
        <dbReference type="Google" id="ProtNLM"/>
    </source>
</evidence>
<reference evidence="1 2" key="1">
    <citation type="submission" date="2010-08" db="EMBL/GenBank/DDBJ databases">
        <title>Complete sequence of Clostridium cellulovorans 743B.</title>
        <authorList>
            <consortium name="US DOE Joint Genome Institute"/>
            <person name="Lucas S."/>
            <person name="Copeland A."/>
            <person name="Lapidus A."/>
            <person name="Cheng J.-F."/>
            <person name="Bruce D."/>
            <person name="Goodwin L."/>
            <person name="Pitluck S."/>
            <person name="Chertkov O."/>
            <person name="Detter J.C."/>
            <person name="Han C."/>
            <person name="Tapia R."/>
            <person name="Land M."/>
            <person name="Hauser L."/>
            <person name="Chang Y.-J."/>
            <person name="Jeffries C."/>
            <person name="Kyrpides N."/>
            <person name="Ivanova N."/>
            <person name="Mikhailova N."/>
            <person name="Hemme C.L."/>
            <person name="Woyke T."/>
        </authorList>
    </citation>
    <scope>NUCLEOTIDE SEQUENCE [LARGE SCALE GENOMIC DNA]</scope>
    <source>
        <strain evidence="2">ATCC 35296 / DSM 3052 / OCM 3 / 743B</strain>
    </source>
</reference>
<dbReference type="HOGENOM" id="CLU_2315356_0_0_9"/>
<protein>
    <recommendedName>
        <fullName evidence="3">Helix-turn-helix domain protein</fullName>
    </recommendedName>
</protein>
<accession>D9SU74</accession>
<dbReference type="OrthoDB" id="1907542at2"/>
<evidence type="ECO:0000313" key="1">
    <source>
        <dbReference type="EMBL" id="ADL52829.1"/>
    </source>
</evidence>
<keyword evidence="2" id="KW-1185">Reference proteome</keyword>
<proteinExistence type="predicted"/>
<gene>
    <name evidence="1" type="ordered locus">Clocel_3141</name>
</gene>
<dbReference type="EMBL" id="CP002160">
    <property type="protein sequence ID" value="ADL52829.1"/>
    <property type="molecule type" value="Genomic_DNA"/>
</dbReference>
<dbReference type="RefSeq" id="WP_010073207.1">
    <property type="nucleotide sequence ID" value="NC_014393.1"/>
</dbReference>
<name>D9SU74_CLOC7</name>
<dbReference type="eggNOG" id="ENOG503284C">
    <property type="taxonomic scope" value="Bacteria"/>
</dbReference>
<sequence>MLGLHFDTTIRWEQDVFPKPENVKLLCEMFSIPIRYFDEYYSIYYSRYRDKIKEWDNRNKYSYSMAAGILAVSHSGFARLISGRIRLYYDMYLKLKTFSIF</sequence>
<organism evidence="1 2">
    <name type="scientific">Clostridium cellulovorans (strain ATCC 35296 / DSM 3052 / OCM 3 / 743B)</name>
    <dbReference type="NCBI Taxonomy" id="573061"/>
    <lineage>
        <taxon>Bacteria</taxon>
        <taxon>Bacillati</taxon>
        <taxon>Bacillota</taxon>
        <taxon>Clostridia</taxon>
        <taxon>Eubacteriales</taxon>
        <taxon>Clostridiaceae</taxon>
        <taxon>Clostridium</taxon>
    </lineage>
</organism>